<name>A0ABT9YE61_9BACI</name>
<proteinExistence type="predicted"/>
<dbReference type="RefSeq" id="WP_306979789.1">
    <property type="nucleotide sequence ID" value="NZ_JAUSUA010000001.1"/>
</dbReference>
<dbReference type="Pfam" id="PF13649">
    <property type="entry name" value="Methyltransf_25"/>
    <property type="match status" value="1"/>
</dbReference>
<dbReference type="GO" id="GO:0008168">
    <property type="term" value="F:methyltransferase activity"/>
    <property type="evidence" value="ECO:0007669"/>
    <property type="project" value="UniProtKB-KW"/>
</dbReference>
<dbReference type="Proteomes" id="UP001225034">
    <property type="component" value="Unassembled WGS sequence"/>
</dbReference>
<dbReference type="InterPro" id="IPR029063">
    <property type="entry name" value="SAM-dependent_MTases_sf"/>
</dbReference>
<dbReference type="Gene3D" id="2.20.25.110">
    <property type="entry name" value="S-adenosyl-L-methionine-dependent methyltransferases"/>
    <property type="match status" value="1"/>
</dbReference>
<reference evidence="3 4" key="1">
    <citation type="submission" date="2023-07" db="EMBL/GenBank/DDBJ databases">
        <title>Genomic Encyclopedia of Type Strains, Phase IV (KMG-IV): sequencing the most valuable type-strain genomes for metagenomic binning, comparative biology and taxonomic classification.</title>
        <authorList>
            <person name="Goeker M."/>
        </authorList>
    </citation>
    <scope>NUCLEOTIDE SEQUENCE [LARGE SCALE GENOMIC DNA]</scope>
    <source>
        <strain evidence="3 4">DSM 19154</strain>
    </source>
</reference>
<dbReference type="PANTHER" id="PTHR43861">
    <property type="entry name" value="TRANS-ACONITATE 2-METHYLTRANSFERASE-RELATED"/>
    <property type="match status" value="1"/>
</dbReference>
<feature type="domain" description="Methyltransferase" evidence="2">
    <location>
        <begin position="33"/>
        <end position="123"/>
    </location>
</feature>
<keyword evidence="4" id="KW-1185">Reference proteome</keyword>
<protein>
    <submittedName>
        <fullName evidence="3">2-polyprenyl-3-methyl-5-hydroxy-6-metoxy-1, 4-benzoquinol methylase</fullName>
    </submittedName>
</protein>
<sequence length="238" mass="27355">MIPLVYDQVNKWGKDDDFFIEILKKTNRGTLADLGCGTGRLTTHFAKLGFEVTAVDPNVEAIDQAKKKQYADKVKWVIGDSSNLETNAYDVVIMTANVAQVFLTDKSWQQMISDTYRALKPGGHFIFDTRNPLAKVWEEWEQDDTPDLAIHPVTGDHLEIHTEYEGFTGDVFTFFEIVKHVETDEVLIHQKLALRFRTLEELYESLNQIGFTEVQAYDDWQCKQAHSETKSFVFHSVK</sequence>
<dbReference type="InterPro" id="IPR041698">
    <property type="entry name" value="Methyltransf_25"/>
</dbReference>
<comment type="caution">
    <text evidence="3">The sequence shown here is derived from an EMBL/GenBank/DDBJ whole genome shotgun (WGS) entry which is preliminary data.</text>
</comment>
<evidence type="ECO:0000259" key="2">
    <source>
        <dbReference type="Pfam" id="PF13649"/>
    </source>
</evidence>
<gene>
    <name evidence="3" type="ORF">J2S05_000605</name>
</gene>
<dbReference type="EMBL" id="JAUSUA010000001">
    <property type="protein sequence ID" value="MDQ0205831.1"/>
    <property type="molecule type" value="Genomic_DNA"/>
</dbReference>
<keyword evidence="3" id="KW-0489">Methyltransferase</keyword>
<evidence type="ECO:0000256" key="1">
    <source>
        <dbReference type="ARBA" id="ARBA00022679"/>
    </source>
</evidence>
<dbReference type="Gene3D" id="3.40.50.150">
    <property type="entry name" value="Vaccinia Virus protein VP39"/>
    <property type="match status" value="1"/>
</dbReference>
<evidence type="ECO:0000313" key="4">
    <source>
        <dbReference type="Proteomes" id="UP001225034"/>
    </source>
</evidence>
<dbReference type="SUPFAM" id="SSF53335">
    <property type="entry name" value="S-adenosyl-L-methionine-dependent methyltransferases"/>
    <property type="match status" value="1"/>
</dbReference>
<dbReference type="CDD" id="cd02440">
    <property type="entry name" value="AdoMet_MTases"/>
    <property type="match status" value="1"/>
</dbReference>
<evidence type="ECO:0000313" key="3">
    <source>
        <dbReference type="EMBL" id="MDQ0205831.1"/>
    </source>
</evidence>
<dbReference type="GO" id="GO:0032259">
    <property type="term" value="P:methylation"/>
    <property type="evidence" value="ECO:0007669"/>
    <property type="project" value="UniProtKB-KW"/>
</dbReference>
<keyword evidence="1" id="KW-0808">Transferase</keyword>
<accession>A0ABT9YE61</accession>
<organism evidence="3 4">
    <name type="scientific">Alkalicoccobacillus murimartini</name>
    <dbReference type="NCBI Taxonomy" id="171685"/>
    <lineage>
        <taxon>Bacteria</taxon>
        <taxon>Bacillati</taxon>
        <taxon>Bacillota</taxon>
        <taxon>Bacilli</taxon>
        <taxon>Bacillales</taxon>
        <taxon>Bacillaceae</taxon>
        <taxon>Alkalicoccobacillus</taxon>
    </lineage>
</organism>